<feature type="chain" id="PRO_5030106592" description="DUF4382 domain-containing protein" evidence="1">
    <location>
        <begin position="22"/>
        <end position="340"/>
    </location>
</feature>
<protein>
    <recommendedName>
        <fullName evidence="4">DUF4382 domain-containing protein</fullName>
    </recommendedName>
</protein>
<dbReference type="EMBL" id="CP041186">
    <property type="protein sequence ID" value="QDG52801.1"/>
    <property type="molecule type" value="Genomic_DNA"/>
</dbReference>
<dbReference type="Proteomes" id="UP000315995">
    <property type="component" value="Chromosome"/>
</dbReference>
<evidence type="ECO:0000313" key="2">
    <source>
        <dbReference type="EMBL" id="QDG52801.1"/>
    </source>
</evidence>
<accession>A0A4Y6PWU0</accession>
<keyword evidence="3" id="KW-1185">Reference proteome</keyword>
<feature type="signal peptide" evidence="1">
    <location>
        <begin position="1"/>
        <end position="21"/>
    </location>
</feature>
<dbReference type="AlphaFoldDB" id="A0A4Y6PWU0"/>
<sequence>MTQISFRIGLVAAFAACLASACLGDEYEESEDISVDVDHPRIAVGASGHLILEVRADEFLQTPHAANIDSIDVSGPGKIAIDRSSGQESWLDFEALEPGPVEVRVSISQNIDRMFGTDTRYIYDTVEFEVVEPGEVTVTDPCVVDGATRPRLFRADQAFFLDLEVADPSGRPWGGRDAHNAWVRDATGTVVPAILRARDGRGALTVYLGRLTPGALTIGSEHYGFEVDTVVHSRGEVDRLEVEEVTSLTGNFYDVSFNFFMGETPLCEEDLFAGVTGRTLTPEVCVFSGIGTDTHLEQSSSYPFELYRKEDGLCRLELLAPWANEGEGLEEIVEFEVRAR</sequence>
<accession>A0A5B8YC15</accession>
<evidence type="ECO:0000256" key="1">
    <source>
        <dbReference type="SAM" id="SignalP"/>
    </source>
</evidence>
<keyword evidence="1" id="KW-0732">Signal</keyword>
<gene>
    <name evidence="2" type="ORF">FIV42_19245</name>
</gene>
<proteinExistence type="predicted"/>
<dbReference type="PROSITE" id="PS51257">
    <property type="entry name" value="PROKAR_LIPOPROTEIN"/>
    <property type="match status" value="1"/>
</dbReference>
<organism evidence="2 3">
    <name type="scientific">Persicimonas caeni</name>
    <dbReference type="NCBI Taxonomy" id="2292766"/>
    <lineage>
        <taxon>Bacteria</taxon>
        <taxon>Deltaproteobacteria</taxon>
        <taxon>Bradymonadales</taxon>
        <taxon>Bradymonadaceae</taxon>
        <taxon>Persicimonas</taxon>
    </lineage>
</organism>
<evidence type="ECO:0000313" key="3">
    <source>
        <dbReference type="Proteomes" id="UP000315995"/>
    </source>
</evidence>
<dbReference type="RefSeq" id="WP_141199264.1">
    <property type="nucleotide sequence ID" value="NZ_CP041186.1"/>
</dbReference>
<evidence type="ECO:0008006" key="4">
    <source>
        <dbReference type="Google" id="ProtNLM"/>
    </source>
</evidence>
<name>A0A4Y6PWU0_PERCE</name>
<reference evidence="2 3" key="1">
    <citation type="submission" date="2019-06" db="EMBL/GenBank/DDBJ databases">
        <title>Persicimonas caeni gen. nov., sp. nov., a predatory bacterium isolated from solar saltern.</title>
        <authorList>
            <person name="Wang S."/>
        </authorList>
    </citation>
    <scope>NUCLEOTIDE SEQUENCE [LARGE SCALE GENOMIC DNA]</scope>
    <source>
        <strain evidence="2 3">YN101</strain>
    </source>
</reference>